<name>A0A6L2LRX8_TANCI</name>
<evidence type="ECO:0000256" key="1">
    <source>
        <dbReference type="SAM" id="MobiDB-lite"/>
    </source>
</evidence>
<sequence length="480" mass="54264">MMATTDKESSAAGTDNRPLMLEESDFDSLKIRIQRYIHGKPNGKLIWNSIKNGPTPHPTTIDTTRKGEQQTQVIRKKRDDEFTEAENIKELADIQAINILTPHAAAAFMANMTGTSTGEGTNNDTDFHSEVCNNLNSPELKIFFEINKLKEQIQGKDNIIGKFKAHINNMKEVSTCPSLCTLENTQLKEELTAVRIKRVLEMKMCQLNNCFWPICYDTQVRSTSKKINKETNSSLPRKETVTVVDLSSVPVNMPTGIKSVLDASKSKSKSDKKIHKNLPARSKNVKRVAKPLRNLNKKNRVDSSLNDKRTGFISKSVSIFKTCNECLVFGNHDDRVVKSVNAKKPKVINNENVKQVWKATGKVFASVGFQWKPTRRKFTLGDTCPLTRITKPEVVFLKFFGSVRTSEPTNNVTVTPRNAISVLVYRHLVLRTANIREYDTSVLEDLKALSWKTCQGGSYNESTRSKVQYTYCNHRSSRNR</sequence>
<reference evidence="2" key="1">
    <citation type="journal article" date="2019" name="Sci. Rep.">
        <title>Draft genome of Tanacetum cinerariifolium, the natural source of mosquito coil.</title>
        <authorList>
            <person name="Yamashiro T."/>
            <person name="Shiraishi A."/>
            <person name="Satake H."/>
            <person name="Nakayama K."/>
        </authorList>
    </citation>
    <scope>NUCLEOTIDE SEQUENCE</scope>
</reference>
<organism evidence="2">
    <name type="scientific">Tanacetum cinerariifolium</name>
    <name type="common">Dalmatian daisy</name>
    <name type="synonym">Chrysanthemum cinerariifolium</name>
    <dbReference type="NCBI Taxonomy" id="118510"/>
    <lineage>
        <taxon>Eukaryota</taxon>
        <taxon>Viridiplantae</taxon>
        <taxon>Streptophyta</taxon>
        <taxon>Embryophyta</taxon>
        <taxon>Tracheophyta</taxon>
        <taxon>Spermatophyta</taxon>
        <taxon>Magnoliopsida</taxon>
        <taxon>eudicotyledons</taxon>
        <taxon>Gunneridae</taxon>
        <taxon>Pentapetalae</taxon>
        <taxon>asterids</taxon>
        <taxon>campanulids</taxon>
        <taxon>Asterales</taxon>
        <taxon>Asteraceae</taxon>
        <taxon>Asteroideae</taxon>
        <taxon>Anthemideae</taxon>
        <taxon>Anthemidinae</taxon>
        <taxon>Tanacetum</taxon>
    </lineage>
</organism>
<gene>
    <name evidence="2" type="ORF">Tci_036366</name>
</gene>
<dbReference type="AlphaFoldDB" id="A0A6L2LRX8"/>
<feature type="region of interest" description="Disordered" evidence="1">
    <location>
        <begin position="48"/>
        <end position="67"/>
    </location>
</feature>
<feature type="non-terminal residue" evidence="2">
    <location>
        <position position="480"/>
    </location>
</feature>
<dbReference type="EMBL" id="BKCJ010005012">
    <property type="protein sequence ID" value="GEU64388.1"/>
    <property type="molecule type" value="Genomic_DNA"/>
</dbReference>
<evidence type="ECO:0008006" key="3">
    <source>
        <dbReference type="Google" id="ProtNLM"/>
    </source>
</evidence>
<accession>A0A6L2LRX8</accession>
<protein>
    <recommendedName>
        <fullName evidence="3">Integrase, catalytic region, zinc finger, CCHC-type, peptidase aspartic, catalytic</fullName>
    </recommendedName>
</protein>
<evidence type="ECO:0000313" key="2">
    <source>
        <dbReference type="EMBL" id="GEU64388.1"/>
    </source>
</evidence>
<proteinExistence type="predicted"/>
<comment type="caution">
    <text evidence="2">The sequence shown here is derived from an EMBL/GenBank/DDBJ whole genome shotgun (WGS) entry which is preliminary data.</text>
</comment>